<protein>
    <submittedName>
        <fullName evidence="2">Uncharacterized protein</fullName>
    </submittedName>
</protein>
<accession>A0A8H3MEW8</accession>
<gene>
    <name evidence="2" type="ORF">RCL2_003110700</name>
</gene>
<organism evidence="2 3">
    <name type="scientific">Rhizophagus clarus</name>
    <dbReference type="NCBI Taxonomy" id="94130"/>
    <lineage>
        <taxon>Eukaryota</taxon>
        <taxon>Fungi</taxon>
        <taxon>Fungi incertae sedis</taxon>
        <taxon>Mucoromycota</taxon>
        <taxon>Glomeromycotina</taxon>
        <taxon>Glomeromycetes</taxon>
        <taxon>Glomerales</taxon>
        <taxon>Glomeraceae</taxon>
        <taxon>Rhizophagus</taxon>
    </lineage>
</organism>
<feature type="compositionally biased region" description="Polar residues" evidence="1">
    <location>
        <begin position="45"/>
        <end position="72"/>
    </location>
</feature>
<name>A0A8H3MEW8_9GLOM</name>
<evidence type="ECO:0000256" key="1">
    <source>
        <dbReference type="SAM" id="MobiDB-lite"/>
    </source>
</evidence>
<comment type="caution">
    <text evidence="2">The sequence shown here is derived from an EMBL/GenBank/DDBJ whole genome shotgun (WGS) entry which is preliminary data.</text>
</comment>
<feature type="compositionally biased region" description="Polar residues" evidence="1">
    <location>
        <begin position="79"/>
        <end position="88"/>
    </location>
</feature>
<sequence>MSTFIPSSTFNTKIRGKKVELSEQNKNKAHKGSQTKQKVEEYEGSQHQPTLKSKSKSVASNGSFLPVTTLNSKPKLVAQTLSSETLSSEKPLASAPKLNSKPKSEI</sequence>
<proteinExistence type="predicted"/>
<dbReference type="AlphaFoldDB" id="A0A8H3MEW8"/>
<feature type="region of interest" description="Disordered" evidence="1">
    <location>
        <begin position="15"/>
        <end position="106"/>
    </location>
</feature>
<evidence type="ECO:0000313" key="2">
    <source>
        <dbReference type="EMBL" id="GET04815.1"/>
    </source>
</evidence>
<dbReference type="Proteomes" id="UP000615446">
    <property type="component" value="Unassembled WGS sequence"/>
</dbReference>
<evidence type="ECO:0000313" key="3">
    <source>
        <dbReference type="Proteomes" id="UP000615446"/>
    </source>
</evidence>
<reference evidence="2" key="1">
    <citation type="submission" date="2019-10" db="EMBL/GenBank/DDBJ databases">
        <title>Conservation and host-specific expression of non-tandemly repeated heterogenous ribosome RNA gene in arbuscular mycorrhizal fungi.</title>
        <authorList>
            <person name="Maeda T."/>
            <person name="Kobayashi Y."/>
            <person name="Nakagawa T."/>
            <person name="Ezawa T."/>
            <person name="Yamaguchi K."/>
            <person name="Bino T."/>
            <person name="Nishimoto Y."/>
            <person name="Shigenobu S."/>
            <person name="Kawaguchi M."/>
        </authorList>
    </citation>
    <scope>NUCLEOTIDE SEQUENCE</scope>
    <source>
        <strain evidence="2">HR1</strain>
    </source>
</reference>
<feature type="compositionally biased region" description="Basic and acidic residues" evidence="1">
    <location>
        <begin position="17"/>
        <end position="26"/>
    </location>
</feature>
<dbReference type="EMBL" id="BLAL01000357">
    <property type="protein sequence ID" value="GET04815.1"/>
    <property type="molecule type" value="Genomic_DNA"/>
</dbReference>